<proteinExistence type="inferred from homology"/>
<evidence type="ECO:0000313" key="12">
    <source>
        <dbReference type="Proteomes" id="UP000780801"/>
    </source>
</evidence>
<keyword evidence="9" id="KW-0472">Membrane</keyword>
<comment type="subunit">
    <text evidence="10">Component of the oligosaccharyltransferase (OST) complex.</text>
</comment>
<keyword evidence="6 10" id="KW-0732">Signal</keyword>
<evidence type="ECO:0000256" key="9">
    <source>
        <dbReference type="ARBA" id="ARBA00023136"/>
    </source>
</evidence>
<dbReference type="AlphaFoldDB" id="A0A9P6FT73"/>
<keyword evidence="12" id="KW-1185">Reference proteome</keyword>
<feature type="signal peptide" evidence="10">
    <location>
        <begin position="1"/>
        <end position="28"/>
    </location>
</feature>
<evidence type="ECO:0000256" key="8">
    <source>
        <dbReference type="ARBA" id="ARBA00022989"/>
    </source>
</evidence>
<dbReference type="GO" id="GO:0018279">
    <property type="term" value="P:protein N-linked glycosylation via asparagine"/>
    <property type="evidence" value="ECO:0007669"/>
    <property type="project" value="TreeGrafter"/>
</dbReference>
<dbReference type="EMBL" id="JAABOA010001869">
    <property type="protein sequence ID" value="KAF9580756.1"/>
    <property type="molecule type" value="Genomic_DNA"/>
</dbReference>
<protein>
    <recommendedName>
        <fullName evidence="10">Dolichyl-diphosphooligosaccharide--protein glycosyltransferase subunit 1</fullName>
    </recommendedName>
</protein>
<name>A0A9P6FT73_9FUNG</name>
<comment type="similarity">
    <text evidence="4 10">Belongs to the OST1 family.</text>
</comment>
<comment type="subcellular location">
    <subcellularLocation>
        <location evidence="2 10">Endoplasmic reticulum membrane</location>
        <topology evidence="2 10">Single-pass type I membrane protein</topology>
    </subcellularLocation>
</comment>
<dbReference type="GO" id="GO:0008250">
    <property type="term" value="C:oligosaccharyltransferase complex"/>
    <property type="evidence" value="ECO:0007669"/>
    <property type="project" value="UniProtKB-UniRule"/>
</dbReference>
<keyword evidence="8" id="KW-1133">Transmembrane helix</keyword>
<evidence type="ECO:0000256" key="6">
    <source>
        <dbReference type="ARBA" id="ARBA00022729"/>
    </source>
</evidence>
<evidence type="ECO:0000256" key="4">
    <source>
        <dbReference type="ARBA" id="ARBA00008905"/>
    </source>
</evidence>
<comment type="pathway">
    <text evidence="3 10">Protein modification; protein glycosylation.</text>
</comment>
<dbReference type="Pfam" id="PF04597">
    <property type="entry name" value="Ribophorin_I"/>
    <property type="match status" value="1"/>
</dbReference>
<gene>
    <name evidence="11" type="primary">RPN1_1</name>
    <name evidence="11" type="ORF">BGW38_002465</name>
</gene>
<dbReference type="InterPro" id="IPR007676">
    <property type="entry name" value="Ribophorin_I"/>
</dbReference>
<comment type="function">
    <text evidence="1 10">Subunit of the oligosaccharyl transferase (OST) complex that catalyzes the initial transfer of a defined glycan (Glc(3)Man(9)GlcNAc(2) in eukaryotes) from the lipid carrier dolichol-pyrophosphate to an asparagine residue within an Asn-X-Ser/Thr consensus motif in nascent polypeptide chains, the first step in protein N-glycosylation. N-glycosylation occurs cotranslationally and the complex associates with the Sec61 complex at the channel-forming translocon complex that mediates protein translocation across the endoplasmic reticulum (ER). All subunits are required for a maximal enzyme activity.</text>
</comment>
<evidence type="ECO:0000256" key="2">
    <source>
        <dbReference type="ARBA" id="ARBA00004115"/>
    </source>
</evidence>
<dbReference type="PANTHER" id="PTHR21049:SF0">
    <property type="entry name" value="DOLICHYL-DIPHOSPHOOLIGOSACCHARIDE--PROTEIN GLYCOSYLTRANSFERASE SUBUNIT 1"/>
    <property type="match status" value="1"/>
</dbReference>
<comment type="caution">
    <text evidence="11">The sequence shown here is derived from an EMBL/GenBank/DDBJ whole genome shotgun (WGS) entry which is preliminary data.</text>
</comment>
<evidence type="ECO:0000313" key="11">
    <source>
        <dbReference type="EMBL" id="KAF9580756.1"/>
    </source>
</evidence>
<keyword evidence="5" id="KW-0812">Transmembrane</keyword>
<accession>A0A9P6FT73</accession>
<dbReference type="PANTHER" id="PTHR21049">
    <property type="entry name" value="RIBOPHORIN I"/>
    <property type="match status" value="1"/>
</dbReference>
<evidence type="ECO:0000256" key="7">
    <source>
        <dbReference type="ARBA" id="ARBA00022824"/>
    </source>
</evidence>
<reference evidence="11" key="1">
    <citation type="journal article" date="2020" name="Fungal Divers.">
        <title>Resolving the Mortierellaceae phylogeny through synthesis of multi-gene phylogenetics and phylogenomics.</title>
        <authorList>
            <person name="Vandepol N."/>
            <person name="Liber J."/>
            <person name="Desiro A."/>
            <person name="Na H."/>
            <person name="Kennedy M."/>
            <person name="Barry K."/>
            <person name="Grigoriev I.V."/>
            <person name="Miller A.N."/>
            <person name="O'Donnell K."/>
            <person name="Stajich J.E."/>
            <person name="Bonito G."/>
        </authorList>
    </citation>
    <scope>NUCLEOTIDE SEQUENCE</scope>
    <source>
        <strain evidence="11">KOD1015</strain>
    </source>
</reference>
<evidence type="ECO:0000256" key="3">
    <source>
        <dbReference type="ARBA" id="ARBA00004922"/>
    </source>
</evidence>
<evidence type="ECO:0000256" key="1">
    <source>
        <dbReference type="ARBA" id="ARBA00002791"/>
    </source>
</evidence>
<keyword evidence="7 10" id="KW-0256">Endoplasmic reticulum</keyword>
<evidence type="ECO:0000256" key="10">
    <source>
        <dbReference type="RuleBase" id="RU361143"/>
    </source>
</evidence>
<dbReference type="Proteomes" id="UP000780801">
    <property type="component" value="Unassembled WGS sequence"/>
</dbReference>
<keyword evidence="11" id="KW-0647">Proteasome</keyword>
<dbReference type="OrthoDB" id="310030at2759"/>
<organism evidence="11 12">
    <name type="scientific">Lunasporangiospora selenospora</name>
    <dbReference type="NCBI Taxonomy" id="979761"/>
    <lineage>
        <taxon>Eukaryota</taxon>
        <taxon>Fungi</taxon>
        <taxon>Fungi incertae sedis</taxon>
        <taxon>Mucoromycota</taxon>
        <taxon>Mortierellomycotina</taxon>
        <taxon>Mortierellomycetes</taxon>
        <taxon>Mortierellales</taxon>
        <taxon>Mortierellaceae</taxon>
        <taxon>Lunasporangiospora</taxon>
    </lineage>
</organism>
<evidence type="ECO:0000256" key="5">
    <source>
        <dbReference type="ARBA" id="ARBA00022692"/>
    </source>
</evidence>
<dbReference type="GO" id="GO:0000502">
    <property type="term" value="C:proteasome complex"/>
    <property type="evidence" value="ECO:0007669"/>
    <property type="project" value="UniProtKB-KW"/>
</dbReference>
<sequence length="401" mass="45412">MRFIPSTKALVAVITALVAISSSSLVSSFSMDDEGYFPGGADLDPLVPQHLKITNLLRTLDLSKPLVREITSAALQNVAEQNVTDYYFPVDQVYTFNLAHISAENRKTKESLKVIKDTEFYDSEYQYYQIKLVEPLAPGEKIQITVKAVYTGMTRPFPTHARQDEKQQFVYFGNPFALTAYPTTKQKTTVITPNSVLEVFEHPPESTPEIKNNQVILGPYHDVKPLEHGIFEIQYQLSGPIYHVRHLLRDIEVSQWGDNLAVEEHYNLVNKGALLKGQFSRVDYQKNPAGIRDGNGILGLQTRLPKQAAEIYYRDEIGNISTSALVHQPKEVLLNLKPRFPIFGGWNTTFYIGYNVPLKNYLRQVANANNKYVLKVPFVVPMMETTYEDVLVRVVLPEGSK</sequence>
<feature type="chain" id="PRO_5040539459" description="Dolichyl-diphosphooligosaccharide--protein glycosyltransferase subunit 1" evidence="10">
    <location>
        <begin position="29"/>
        <end position="401"/>
    </location>
</feature>